<reference evidence="8 9" key="2">
    <citation type="submission" date="2017-09" db="EMBL/GenBank/DDBJ databases">
        <title>The genome of whitefly Bemisia tabaci, a global crop pest, provides novel insights into virus transmission, host adaptation and insecticide resistance.</title>
        <authorList>
            <person name="Kaur N."/>
            <person name="Kliot A."/>
            <person name="Pinheiro P.V."/>
            <person name="Luan J."/>
            <person name="Zheng Y."/>
            <person name="Liu W."/>
            <person name="Sun H."/>
            <person name="Yang X."/>
            <person name="Xu Y."/>
            <person name="Luo Y."/>
            <person name="Kruse A."/>
            <person name="Fisher T.W."/>
            <person name="Nelson D.R."/>
            <person name="Elimelech M."/>
            <person name="MacCoss M."/>
            <person name="Johnson R."/>
            <person name="Cohen E."/>
            <person name="Hunter W.B."/>
            <person name="Brown J.K."/>
            <person name="Jander G."/>
            <person name="Cilia M."/>
            <person name="Douglas A.E."/>
            <person name="Ghanim M."/>
            <person name="Simmons A.M."/>
            <person name="Wintermantel W.M."/>
            <person name="Ling K.-S."/>
            <person name="Fei Z."/>
        </authorList>
    </citation>
    <scope>NUCLEOTIDE SEQUENCE [LARGE SCALE GENOMIC DNA]</scope>
    <source>
        <strain evidence="8 9">MEAM1</strain>
    </source>
</reference>
<evidence type="ECO:0000256" key="4">
    <source>
        <dbReference type="ARBA" id="ARBA00022679"/>
    </source>
</evidence>
<dbReference type="HAMAP" id="MF_01887">
    <property type="entry name" value="23SrRNA_methyltr_B"/>
    <property type="match status" value="1"/>
</dbReference>
<dbReference type="SUPFAM" id="SSF55315">
    <property type="entry name" value="L30e-like"/>
    <property type="match status" value="1"/>
</dbReference>
<organism evidence="8 9">
    <name type="scientific">Candidatus Hamiltonella defensa</name>
    <name type="common">Bemisia tabaci</name>
    <dbReference type="NCBI Taxonomy" id="672795"/>
    <lineage>
        <taxon>Bacteria</taxon>
        <taxon>Pseudomonadati</taxon>
        <taxon>Pseudomonadota</taxon>
        <taxon>Gammaproteobacteria</taxon>
        <taxon>Enterobacterales</taxon>
        <taxon>Enterobacteriaceae</taxon>
        <taxon>aphid secondary symbionts</taxon>
        <taxon>Candidatus Williamhamiltonella</taxon>
    </lineage>
</organism>
<feature type="binding site" evidence="6">
    <location>
        <position position="225"/>
    </location>
    <ligand>
        <name>S-adenosyl-L-methionine</name>
        <dbReference type="ChEBI" id="CHEBI:59789"/>
    </ligand>
</feature>
<dbReference type="InterPro" id="IPR029026">
    <property type="entry name" value="tRNA_m1G_MTases_N"/>
</dbReference>
<sequence>MSDIIYGFHSIKAFLEHHPERFLEIFVLQNNDSYRLQSLVKELKSAGLSILFTSRQYLDVQTGGGVHQGIMAKVGSAHQYQENELPALLNSLDTPFVLVLDGITDPHNLGACLRSAEASGVQIVILPRDRSAPLNATVKKAASGAAENIPVIRVTNLARTLRVLKEYHLLIIGTAGEAKKTLYEARMTGSMALVMGSEEKGLRRLTREHCDHLIRIPMLGRVSSLNVSVATGICLFEAVRQRNMTKI</sequence>
<name>A0A249DXD1_9ENTR</name>
<comment type="subunit">
    <text evidence="6">Homodimer.</text>
</comment>
<gene>
    <name evidence="6" type="primary">rlmB</name>
    <name evidence="8" type="ORF">BA171_00720</name>
</gene>
<evidence type="ECO:0000259" key="7">
    <source>
        <dbReference type="SMART" id="SM00967"/>
    </source>
</evidence>
<reference evidence="9" key="1">
    <citation type="submission" date="2016-06" db="EMBL/GenBank/DDBJ databases">
        <authorList>
            <person name="Chen W."/>
            <person name="Hasegawa D.K."/>
        </authorList>
    </citation>
    <scope>NUCLEOTIDE SEQUENCE [LARGE SCALE GENOMIC DNA]</scope>
    <source>
        <strain evidence="9">MEAM1</strain>
    </source>
</reference>
<dbReference type="NCBIfam" id="TIGR00186">
    <property type="entry name" value="rRNA_methyl_3"/>
    <property type="match status" value="1"/>
</dbReference>
<comment type="function">
    <text evidence="6">Specifically methylates the ribose of guanosine 2251 in 23S rRNA.</text>
</comment>
<keyword evidence="3 6" id="KW-0489">Methyltransferase</keyword>
<feature type="binding site" evidence="6">
    <location>
        <position position="196"/>
    </location>
    <ligand>
        <name>S-adenosyl-L-methionine</name>
        <dbReference type="ChEBI" id="CHEBI:59789"/>
    </ligand>
</feature>
<accession>A0A249DXD1</accession>
<dbReference type="GO" id="GO:0003723">
    <property type="term" value="F:RNA binding"/>
    <property type="evidence" value="ECO:0007669"/>
    <property type="project" value="InterPro"/>
</dbReference>
<feature type="binding site" evidence="6">
    <location>
        <position position="216"/>
    </location>
    <ligand>
        <name>S-adenosyl-L-methionine</name>
        <dbReference type="ChEBI" id="CHEBI:59789"/>
    </ligand>
</feature>
<evidence type="ECO:0000256" key="6">
    <source>
        <dbReference type="HAMAP-Rule" id="MF_01887"/>
    </source>
</evidence>
<dbReference type="PANTHER" id="PTHR46429">
    <property type="entry name" value="23S RRNA (GUANOSINE-2'-O-)-METHYLTRANSFERASE RLMB"/>
    <property type="match status" value="1"/>
</dbReference>
<dbReference type="InterPro" id="IPR004441">
    <property type="entry name" value="rRNA_MeTrfase_TrmH"/>
</dbReference>
<comment type="similarity">
    <text evidence="6">Belongs to the class IV-like SAM-binding methyltransferase superfamily. RNA methyltransferase TrmH family. RlmB subfamily.</text>
</comment>
<evidence type="ECO:0000256" key="5">
    <source>
        <dbReference type="ARBA" id="ARBA00022691"/>
    </source>
</evidence>
<dbReference type="EC" id="2.1.1.185" evidence="6"/>
<evidence type="ECO:0000256" key="2">
    <source>
        <dbReference type="ARBA" id="ARBA00022552"/>
    </source>
</evidence>
<dbReference type="CDD" id="cd18103">
    <property type="entry name" value="SpoU-like_RlmB"/>
    <property type="match status" value="1"/>
</dbReference>
<dbReference type="FunFam" id="3.40.1280.10:FF:000008">
    <property type="entry name" value="Group 3 RNA methyltransferase TrmH"/>
    <property type="match status" value="1"/>
</dbReference>
<dbReference type="Pfam" id="PF08032">
    <property type="entry name" value="SpoU_sub_bind"/>
    <property type="match status" value="1"/>
</dbReference>
<comment type="catalytic activity">
    <reaction evidence="6">
        <text>guanosine(2251) in 23S rRNA + S-adenosyl-L-methionine = 2'-O-methylguanosine(2251) in 23S rRNA + S-adenosyl-L-homocysteine + H(+)</text>
        <dbReference type="Rhea" id="RHEA:24140"/>
        <dbReference type="Rhea" id="RHEA-COMP:10239"/>
        <dbReference type="Rhea" id="RHEA-COMP:10241"/>
        <dbReference type="ChEBI" id="CHEBI:15378"/>
        <dbReference type="ChEBI" id="CHEBI:57856"/>
        <dbReference type="ChEBI" id="CHEBI:59789"/>
        <dbReference type="ChEBI" id="CHEBI:74269"/>
        <dbReference type="ChEBI" id="CHEBI:74445"/>
        <dbReference type="EC" id="2.1.1.185"/>
    </reaction>
</comment>
<dbReference type="EMBL" id="CP016303">
    <property type="protein sequence ID" value="ASX25730.1"/>
    <property type="molecule type" value="Genomic_DNA"/>
</dbReference>
<dbReference type="Gene3D" id="3.40.1280.10">
    <property type="match status" value="1"/>
</dbReference>
<dbReference type="Gene3D" id="3.30.1330.30">
    <property type="match status" value="1"/>
</dbReference>
<dbReference type="RefSeq" id="WP_016857228.1">
    <property type="nucleotide sequence ID" value="NZ_CP016303.1"/>
</dbReference>
<keyword evidence="5 6" id="KW-0949">S-adenosyl-L-methionine</keyword>
<evidence type="ECO:0000313" key="8">
    <source>
        <dbReference type="EMBL" id="ASX25730.1"/>
    </source>
</evidence>
<protein>
    <recommendedName>
        <fullName evidence="6">23S rRNA (guanosine-2'-O-)-methyltransferase RlmB</fullName>
        <ecNumber evidence="6">2.1.1.185</ecNumber>
    </recommendedName>
    <alternativeName>
        <fullName evidence="6">23S rRNA (guanosine2251 2'-O)-methyltransferase</fullName>
    </alternativeName>
    <alternativeName>
        <fullName evidence="6">23S rRNA Gm2251 2'-O-methyltransferase</fullName>
    </alternativeName>
</protein>
<dbReference type="InterPro" id="IPR013123">
    <property type="entry name" value="SpoU_subst-bd"/>
</dbReference>
<dbReference type="GO" id="GO:0070039">
    <property type="term" value="F:rRNA (guanosine-2'-O-)-methyltransferase activity"/>
    <property type="evidence" value="ECO:0007669"/>
    <property type="project" value="UniProtKB-UniRule"/>
</dbReference>
<dbReference type="OrthoDB" id="9785673at2"/>
<dbReference type="Pfam" id="PF00588">
    <property type="entry name" value="SpoU_methylase"/>
    <property type="match status" value="1"/>
</dbReference>
<proteinExistence type="inferred from homology"/>
<evidence type="ECO:0000313" key="9">
    <source>
        <dbReference type="Proteomes" id="UP000216438"/>
    </source>
</evidence>
<dbReference type="InterPro" id="IPR001537">
    <property type="entry name" value="SpoU_MeTrfase"/>
</dbReference>
<keyword evidence="4 6" id="KW-0808">Transferase</keyword>
<dbReference type="SUPFAM" id="SSF75217">
    <property type="entry name" value="alpha/beta knot"/>
    <property type="match status" value="1"/>
</dbReference>
<dbReference type="InterPro" id="IPR024915">
    <property type="entry name" value="23S_rRNA_MeTrfase_RlmB"/>
</dbReference>
<dbReference type="GO" id="GO:0005829">
    <property type="term" value="C:cytosol"/>
    <property type="evidence" value="ECO:0007669"/>
    <property type="project" value="TreeGrafter"/>
</dbReference>
<comment type="subcellular location">
    <subcellularLocation>
        <location evidence="6">Cytoplasm</location>
    </subcellularLocation>
</comment>
<evidence type="ECO:0000256" key="1">
    <source>
        <dbReference type="ARBA" id="ARBA00022490"/>
    </source>
</evidence>
<dbReference type="SMART" id="SM00967">
    <property type="entry name" value="SpoU_sub_bind"/>
    <property type="match status" value="1"/>
</dbReference>
<dbReference type="Proteomes" id="UP000216438">
    <property type="component" value="Chromosome"/>
</dbReference>
<evidence type="ECO:0000256" key="3">
    <source>
        <dbReference type="ARBA" id="ARBA00022603"/>
    </source>
</evidence>
<dbReference type="InterPro" id="IPR029064">
    <property type="entry name" value="Ribosomal_eL30-like_sf"/>
</dbReference>
<feature type="domain" description="RNA 2-O ribose methyltransferase substrate binding" evidence="7">
    <location>
        <begin position="4"/>
        <end position="80"/>
    </location>
</feature>
<dbReference type="AlphaFoldDB" id="A0A249DXD1"/>
<dbReference type="InterPro" id="IPR029028">
    <property type="entry name" value="Alpha/beta_knot_MTases"/>
</dbReference>
<dbReference type="NCBIfam" id="NF008386">
    <property type="entry name" value="PRK11181.1"/>
    <property type="match status" value="1"/>
</dbReference>
<keyword evidence="2 6" id="KW-0698">rRNA processing</keyword>
<dbReference type="PANTHER" id="PTHR46429:SF1">
    <property type="entry name" value="23S RRNA (GUANOSINE-2'-O-)-METHYLTRANSFERASE RLMB"/>
    <property type="match status" value="1"/>
</dbReference>
<keyword evidence="1 6" id="KW-0963">Cytoplasm</keyword>